<protein>
    <submittedName>
        <fullName evidence="2">Uncharacterized protein</fullName>
    </submittedName>
</protein>
<comment type="caution">
    <text evidence="2">The sequence shown here is derived from an EMBL/GenBank/DDBJ whole genome shotgun (WGS) entry which is preliminary data.</text>
</comment>
<evidence type="ECO:0000313" key="3">
    <source>
        <dbReference type="Proteomes" id="UP000546162"/>
    </source>
</evidence>
<dbReference type="AlphaFoldDB" id="A0A7W7M8Q0"/>
<evidence type="ECO:0000256" key="1">
    <source>
        <dbReference type="SAM" id="Phobius"/>
    </source>
</evidence>
<dbReference type="EMBL" id="JACHNB010000001">
    <property type="protein sequence ID" value="MBB4741152.1"/>
    <property type="molecule type" value="Genomic_DNA"/>
</dbReference>
<dbReference type="Proteomes" id="UP000546162">
    <property type="component" value="Unassembled WGS sequence"/>
</dbReference>
<sequence length="43" mass="4459">MWPDQDLLAYASVVLIAILLTGAALLGTTRRATAGPAVHAIRA</sequence>
<dbReference type="RefSeq" id="WP_260418302.1">
    <property type="nucleotide sequence ID" value="NZ_BAABFG010000005.1"/>
</dbReference>
<keyword evidence="1" id="KW-0812">Transmembrane</keyword>
<gene>
    <name evidence="2" type="ORF">BJY16_004611</name>
</gene>
<reference evidence="2 3" key="1">
    <citation type="submission" date="2020-08" db="EMBL/GenBank/DDBJ databases">
        <title>Sequencing the genomes of 1000 actinobacteria strains.</title>
        <authorList>
            <person name="Klenk H.-P."/>
        </authorList>
    </citation>
    <scope>NUCLEOTIDE SEQUENCE [LARGE SCALE GENOMIC DNA]</scope>
    <source>
        <strain evidence="2 3">DSM 45809</strain>
    </source>
</reference>
<accession>A0A7W7M8Q0</accession>
<feature type="transmembrane region" description="Helical" evidence="1">
    <location>
        <begin position="7"/>
        <end position="26"/>
    </location>
</feature>
<organism evidence="2 3">
    <name type="scientific">Actinoplanes octamycinicus</name>
    <dbReference type="NCBI Taxonomy" id="135948"/>
    <lineage>
        <taxon>Bacteria</taxon>
        <taxon>Bacillati</taxon>
        <taxon>Actinomycetota</taxon>
        <taxon>Actinomycetes</taxon>
        <taxon>Micromonosporales</taxon>
        <taxon>Micromonosporaceae</taxon>
        <taxon>Actinoplanes</taxon>
    </lineage>
</organism>
<name>A0A7W7M8Q0_9ACTN</name>
<keyword evidence="3" id="KW-1185">Reference proteome</keyword>
<keyword evidence="1" id="KW-1133">Transmembrane helix</keyword>
<proteinExistence type="predicted"/>
<keyword evidence="1" id="KW-0472">Membrane</keyword>
<evidence type="ECO:0000313" key="2">
    <source>
        <dbReference type="EMBL" id="MBB4741152.1"/>
    </source>
</evidence>